<dbReference type="GO" id="GO:0004653">
    <property type="term" value="F:polypeptide N-acetylgalactosaminyltransferase activity"/>
    <property type="evidence" value="ECO:0007669"/>
    <property type="project" value="TreeGrafter"/>
</dbReference>
<keyword evidence="1" id="KW-1015">Disulfide bond</keyword>
<dbReference type="InterPro" id="IPR035992">
    <property type="entry name" value="Ricin_B-like_lectins"/>
</dbReference>
<dbReference type="Proteomes" id="UP001311799">
    <property type="component" value="Unassembled WGS sequence"/>
</dbReference>
<dbReference type="PANTHER" id="PTHR11675">
    <property type="entry name" value="N-ACETYLGALACTOSAMINYLTRANSFERASE"/>
    <property type="match status" value="1"/>
</dbReference>
<keyword evidence="6" id="KW-0808">Transferase</keyword>
<feature type="transmembrane region" description="Helical" evidence="4">
    <location>
        <begin position="118"/>
        <end position="137"/>
    </location>
</feature>
<evidence type="ECO:0000256" key="3">
    <source>
        <dbReference type="SAM" id="MobiDB-lite"/>
    </source>
</evidence>
<organism evidence="6 7">
    <name type="scientific">Cryptosporidium xiaoi</name>
    <dbReference type="NCBI Taxonomy" id="659607"/>
    <lineage>
        <taxon>Eukaryota</taxon>
        <taxon>Sar</taxon>
        <taxon>Alveolata</taxon>
        <taxon>Apicomplexa</taxon>
        <taxon>Conoidasida</taxon>
        <taxon>Coccidia</taxon>
        <taxon>Eucoccidiorida</taxon>
        <taxon>Eimeriorina</taxon>
        <taxon>Cryptosporidiidae</taxon>
        <taxon>Cryptosporidium</taxon>
    </lineage>
</organism>
<dbReference type="PROSITE" id="PS50231">
    <property type="entry name" value="RICIN_B_LECTIN"/>
    <property type="match status" value="1"/>
</dbReference>
<dbReference type="SUPFAM" id="SSF53448">
    <property type="entry name" value="Nucleotide-diphospho-sugar transferases"/>
    <property type="match status" value="1"/>
</dbReference>
<evidence type="ECO:0000313" key="6">
    <source>
        <dbReference type="EMBL" id="KAK6587956.1"/>
    </source>
</evidence>
<dbReference type="InterPro" id="IPR001173">
    <property type="entry name" value="Glyco_trans_2-like"/>
</dbReference>
<name>A0AAV9XZT3_9CRYT</name>
<dbReference type="PANTHER" id="PTHR11675:SF134">
    <property type="entry name" value="N-ACETYLGALACTOSAMINYLTRANSFERASE 4-RELATED"/>
    <property type="match status" value="1"/>
</dbReference>
<evidence type="ECO:0000256" key="1">
    <source>
        <dbReference type="ARBA" id="ARBA00023157"/>
    </source>
</evidence>
<keyword evidence="4" id="KW-0472">Membrane</keyword>
<keyword evidence="4" id="KW-1133">Transmembrane helix</keyword>
<dbReference type="EMBL" id="JAWDEY010000035">
    <property type="protein sequence ID" value="KAK6587956.1"/>
    <property type="molecule type" value="Genomic_DNA"/>
</dbReference>
<keyword evidence="2" id="KW-0325">Glycoprotein</keyword>
<accession>A0AAV9XZT3</accession>
<feature type="domain" description="Glycosyltransferase 2-like" evidence="5">
    <location>
        <begin position="272"/>
        <end position="436"/>
    </location>
</feature>
<evidence type="ECO:0000256" key="2">
    <source>
        <dbReference type="ARBA" id="ARBA00023180"/>
    </source>
</evidence>
<dbReference type="InterPro" id="IPR029044">
    <property type="entry name" value="Nucleotide-diphossugar_trans"/>
</dbReference>
<proteinExistence type="predicted"/>
<protein>
    <submittedName>
        <fullName evidence="6">Glycosyl transferase</fullName>
    </submittedName>
</protein>
<keyword evidence="7" id="KW-1185">Reference proteome</keyword>
<dbReference type="AlphaFoldDB" id="A0AAV9XZT3"/>
<comment type="caution">
    <text evidence="6">The sequence shown here is derived from an EMBL/GenBank/DDBJ whole genome shotgun (WGS) entry which is preliminary data.</text>
</comment>
<feature type="transmembrane region" description="Helical" evidence="4">
    <location>
        <begin position="21"/>
        <end position="44"/>
    </location>
</feature>
<sequence>MLFRIFVRIRRFGRSRIFSRSFLLLIILILVFVSKSIFLGAILISEVAIFDVIFSKNGKKVGAEPNNQHNEPSTKKKISVELSNLSFNSKETKNRDTKRHTSKLEGSNKRRKKRVSKGYGWLLISIFSLILILTCLLEKLIRFKFKTKTHITKNNYPFSEGRIHKSLPYIIDPPINLSISEFSVWLLISWFHRTVENIPKWDSRNNIKNNTENRNIYYTEIDFDTFFNLGESDFNKTEDILSVKNDLKTWKENINNEKENNHTEFGKNDQISVVIPVYNEEEFISKTIVYTIESTPKALLGEIIVVDDYSKISVVEVLESQLPEEYKKYVRVIRIMKSQGLIRSKIVGADAAFGPNIFFLDGHCRPKPGWSEALVKSIRENYKRVVCPIVQSISNKDWSDVGTAGAKMMIEWNFEFHWYDDGLKEVPIASGGIMMITKRWWEESGKYDPAMLFWGGENIEQSFRVWLCGGEIHVVRNSLVGHIFDRKNLDKRNSDFEYKKMLVDNMNINHQRTAIVWLSEQYYEAYFKNFHIFGRNNIQNIDGIGERLAIKHKLGCKPFKWFVDKFRPAFERQGELHSNFHHIQHVKSKLCLSIKNKQINNTFSMYRSNDNKEIPMTVIPNDVSKYNQKTTVEYDLIVLEKCNIDDESQKWSFILGNRMLYNHLTRRCLDKIDSIKDSFDIDREYKKMEIEDEVNMEIKRPLLYECDWNLVMRARNINQFWAWSEENGYGIIINWDGQEHSSNTTGGADEFIVTEEKKLSSESYCLFSNINFGTYQETFLLYRRCKFTNESENLLFRKIWKQDLFSE</sequence>
<evidence type="ECO:0000256" key="4">
    <source>
        <dbReference type="SAM" id="Phobius"/>
    </source>
</evidence>
<gene>
    <name evidence="6" type="ORF">RS030_71015</name>
</gene>
<reference evidence="6 7" key="1">
    <citation type="submission" date="2023-10" db="EMBL/GenBank/DDBJ databases">
        <title>Comparative genomics analysis reveals potential genetic determinants of host preference in Cryptosporidium xiaoi.</title>
        <authorList>
            <person name="Xiao L."/>
            <person name="Li J."/>
        </authorList>
    </citation>
    <scope>NUCLEOTIDE SEQUENCE [LARGE SCALE GENOMIC DNA]</scope>
    <source>
        <strain evidence="6 7">52996</strain>
    </source>
</reference>
<feature type="region of interest" description="Disordered" evidence="3">
    <location>
        <begin position="89"/>
        <end position="110"/>
    </location>
</feature>
<dbReference type="SUPFAM" id="SSF50370">
    <property type="entry name" value="Ricin B-like lectins"/>
    <property type="match status" value="1"/>
</dbReference>
<evidence type="ECO:0000259" key="5">
    <source>
        <dbReference type="Pfam" id="PF00535"/>
    </source>
</evidence>
<dbReference type="GO" id="GO:0006493">
    <property type="term" value="P:protein O-linked glycosylation"/>
    <property type="evidence" value="ECO:0007669"/>
    <property type="project" value="TreeGrafter"/>
</dbReference>
<dbReference type="Pfam" id="PF00535">
    <property type="entry name" value="Glycos_transf_2"/>
    <property type="match status" value="1"/>
</dbReference>
<dbReference type="GO" id="GO:0005794">
    <property type="term" value="C:Golgi apparatus"/>
    <property type="evidence" value="ECO:0007669"/>
    <property type="project" value="TreeGrafter"/>
</dbReference>
<keyword evidence="4" id="KW-0812">Transmembrane</keyword>
<evidence type="ECO:0000313" key="7">
    <source>
        <dbReference type="Proteomes" id="UP001311799"/>
    </source>
</evidence>
<dbReference type="Gene3D" id="3.90.550.10">
    <property type="entry name" value="Spore Coat Polysaccharide Biosynthesis Protein SpsA, Chain A"/>
    <property type="match status" value="1"/>
</dbReference>